<dbReference type="OrthoDB" id="1227869at2759"/>
<evidence type="ECO:0000313" key="2">
    <source>
        <dbReference type="EMBL" id="PON66525.1"/>
    </source>
</evidence>
<proteinExistence type="predicted"/>
<name>A0A2P5CZW9_PARAD</name>
<comment type="caution">
    <text evidence="2">The sequence shown here is derived from an EMBL/GenBank/DDBJ whole genome shotgun (WGS) entry which is preliminary data.</text>
</comment>
<dbReference type="EMBL" id="JXTB01000079">
    <property type="protein sequence ID" value="PON66525.1"/>
    <property type="molecule type" value="Genomic_DNA"/>
</dbReference>
<dbReference type="AlphaFoldDB" id="A0A2P5CZW9"/>
<dbReference type="InterPro" id="IPR036188">
    <property type="entry name" value="FAD/NAD-bd_sf"/>
</dbReference>
<evidence type="ECO:0000313" key="3">
    <source>
        <dbReference type="Proteomes" id="UP000237105"/>
    </source>
</evidence>
<protein>
    <submittedName>
        <fullName evidence="2">FAD/NAD(P)-binding domain containing protein</fullName>
    </submittedName>
</protein>
<dbReference type="Proteomes" id="UP000237105">
    <property type="component" value="Unassembled WGS sequence"/>
</dbReference>
<keyword evidence="3" id="KW-1185">Reference proteome</keyword>
<dbReference type="SUPFAM" id="SSF51905">
    <property type="entry name" value="FAD/NAD(P)-binding domain"/>
    <property type="match status" value="1"/>
</dbReference>
<sequence>MPLKIAIVGGGLSGLIALTEFLHAGIADIIFLDSFNGINDNTLLLIPYGKSDIVLYYCRKRHTWEAYTSNGNHISVERAAMQCCPRGMSRARLCFDPVRDIGEKEGKLSICLKNSQSHIFDRIIISGNIEITRILPGLTGDSTFFSYNNIPQANRNLPAGVTSWLLMVTKHTFWISTDFPVAIWSDGLVQELYCLDIESLQGVGIILCYYALKDDSCQLIQPCDKKQQCLDLVKELAAIFPEVAVHLVPIKDNYCRYVFHNSRTGSFASVPSKLNDLGQDEYT</sequence>
<accession>A0A2P5CZW9</accession>
<dbReference type="GO" id="GO:0016491">
    <property type="term" value="F:oxidoreductase activity"/>
    <property type="evidence" value="ECO:0007669"/>
    <property type="project" value="InterPro"/>
</dbReference>
<gene>
    <name evidence="2" type="ORF">PanWU01x14_109470</name>
</gene>
<dbReference type="InterPro" id="IPR002937">
    <property type="entry name" value="Amino_oxidase"/>
</dbReference>
<evidence type="ECO:0000259" key="1">
    <source>
        <dbReference type="Pfam" id="PF01593"/>
    </source>
</evidence>
<dbReference type="Pfam" id="PF01593">
    <property type="entry name" value="Amino_oxidase"/>
    <property type="match status" value="1"/>
</dbReference>
<reference evidence="3" key="1">
    <citation type="submission" date="2016-06" db="EMBL/GenBank/DDBJ databases">
        <title>Parallel loss of symbiosis genes in relatives of nitrogen-fixing non-legume Parasponia.</title>
        <authorList>
            <person name="Van Velzen R."/>
            <person name="Holmer R."/>
            <person name="Bu F."/>
            <person name="Rutten L."/>
            <person name="Van Zeijl A."/>
            <person name="Liu W."/>
            <person name="Santuari L."/>
            <person name="Cao Q."/>
            <person name="Sharma T."/>
            <person name="Shen D."/>
            <person name="Roswanjaya Y."/>
            <person name="Wardhani T."/>
            <person name="Kalhor M.S."/>
            <person name="Jansen J."/>
            <person name="Van den Hoogen J."/>
            <person name="Gungor B."/>
            <person name="Hartog M."/>
            <person name="Hontelez J."/>
            <person name="Verver J."/>
            <person name="Yang W.-C."/>
            <person name="Schijlen E."/>
            <person name="Repin R."/>
            <person name="Schilthuizen M."/>
            <person name="Schranz E."/>
            <person name="Heidstra R."/>
            <person name="Miyata K."/>
            <person name="Fedorova E."/>
            <person name="Kohlen W."/>
            <person name="Bisseling T."/>
            <person name="Smit S."/>
            <person name="Geurts R."/>
        </authorList>
    </citation>
    <scope>NUCLEOTIDE SEQUENCE [LARGE SCALE GENOMIC DNA]</scope>
    <source>
        <strain evidence="3">cv. WU1-14</strain>
    </source>
</reference>
<dbReference type="Gene3D" id="3.50.50.60">
    <property type="entry name" value="FAD/NAD(P)-binding domain"/>
    <property type="match status" value="1"/>
</dbReference>
<organism evidence="2 3">
    <name type="scientific">Parasponia andersonii</name>
    <name type="common">Sponia andersonii</name>
    <dbReference type="NCBI Taxonomy" id="3476"/>
    <lineage>
        <taxon>Eukaryota</taxon>
        <taxon>Viridiplantae</taxon>
        <taxon>Streptophyta</taxon>
        <taxon>Embryophyta</taxon>
        <taxon>Tracheophyta</taxon>
        <taxon>Spermatophyta</taxon>
        <taxon>Magnoliopsida</taxon>
        <taxon>eudicotyledons</taxon>
        <taxon>Gunneridae</taxon>
        <taxon>Pentapetalae</taxon>
        <taxon>rosids</taxon>
        <taxon>fabids</taxon>
        <taxon>Rosales</taxon>
        <taxon>Cannabaceae</taxon>
        <taxon>Parasponia</taxon>
    </lineage>
</organism>
<feature type="domain" description="Amine oxidase" evidence="1">
    <location>
        <begin position="81"/>
        <end position="246"/>
    </location>
</feature>